<accession>A0A1G1XXG8</accession>
<dbReference type="EMBL" id="MHIB01000012">
    <property type="protein sequence ID" value="OGY44795.1"/>
    <property type="molecule type" value="Genomic_DNA"/>
</dbReference>
<gene>
    <name evidence="1" type="ORF">A2729_02825</name>
</gene>
<comment type="caution">
    <text evidence="1">The sequence shown here is derived from an EMBL/GenBank/DDBJ whole genome shotgun (WGS) entry which is preliminary data.</text>
</comment>
<dbReference type="Proteomes" id="UP000178930">
    <property type="component" value="Unassembled WGS sequence"/>
</dbReference>
<reference evidence="1 2" key="1">
    <citation type="journal article" date="2016" name="Nat. Commun.">
        <title>Thousands of microbial genomes shed light on interconnected biogeochemical processes in an aquifer system.</title>
        <authorList>
            <person name="Anantharaman K."/>
            <person name="Brown C.T."/>
            <person name="Hug L.A."/>
            <person name="Sharon I."/>
            <person name="Castelle C.J."/>
            <person name="Probst A.J."/>
            <person name="Thomas B.C."/>
            <person name="Singh A."/>
            <person name="Wilkins M.J."/>
            <person name="Karaoz U."/>
            <person name="Brodie E.L."/>
            <person name="Williams K.H."/>
            <person name="Hubbard S.S."/>
            <person name="Banfield J.F."/>
        </authorList>
    </citation>
    <scope>NUCLEOTIDE SEQUENCE [LARGE SCALE GENOMIC DNA]</scope>
</reference>
<proteinExistence type="predicted"/>
<name>A0A1G1XXG8_9BACT</name>
<evidence type="ECO:0000313" key="1">
    <source>
        <dbReference type="EMBL" id="OGY44795.1"/>
    </source>
</evidence>
<organism evidence="1 2">
    <name type="scientific">Candidatus Buchananbacteria bacterium RIFCSPHIGHO2_01_FULL_39_14</name>
    <dbReference type="NCBI Taxonomy" id="1797532"/>
    <lineage>
        <taxon>Bacteria</taxon>
        <taxon>Candidatus Buchananiibacteriota</taxon>
    </lineage>
</organism>
<evidence type="ECO:0000313" key="2">
    <source>
        <dbReference type="Proteomes" id="UP000178930"/>
    </source>
</evidence>
<sequence>MFSEKKFSLANEGEPKIIIKRSTDAPPDVKQNPFYDSEFWGRANSPDDIYLPDSDEAISFAMAAHEIGHLVKAGERNDARLDNFEATRAEEQRAWDKGWEYLQEFVDEYYADKPECAPKIRQAFERIKTLLLQATDLSKGMYLENGALDNLAPDEIQRILVEKREKFFSEKGELFKNIFDEMKKEKIGIKPDWDKFTAIVTKAVENILKDNDKE</sequence>
<protein>
    <submittedName>
        <fullName evidence="1">Uncharacterized protein</fullName>
    </submittedName>
</protein>
<dbReference type="AlphaFoldDB" id="A0A1G1XXG8"/>